<protein>
    <submittedName>
        <fullName evidence="1">Uncharacterized protein</fullName>
    </submittedName>
</protein>
<evidence type="ECO:0000313" key="2">
    <source>
        <dbReference type="Proteomes" id="UP000233551"/>
    </source>
</evidence>
<accession>A0A2I0JC64</accession>
<name>A0A2I0JC64_PUNGR</name>
<keyword evidence="2" id="KW-1185">Reference proteome</keyword>
<evidence type="ECO:0000313" key="1">
    <source>
        <dbReference type="EMBL" id="PKI53848.1"/>
    </source>
</evidence>
<sequence length="76" mass="8106">MAASAITVNNNWSSMGGYYQTFTARVFPIPTSVISPSNRGRQRPLWSPTASIEVIMAAIRPSLHSSNAKAADCPGP</sequence>
<organism evidence="1 2">
    <name type="scientific">Punica granatum</name>
    <name type="common">Pomegranate</name>
    <dbReference type="NCBI Taxonomy" id="22663"/>
    <lineage>
        <taxon>Eukaryota</taxon>
        <taxon>Viridiplantae</taxon>
        <taxon>Streptophyta</taxon>
        <taxon>Embryophyta</taxon>
        <taxon>Tracheophyta</taxon>
        <taxon>Spermatophyta</taxon>
        <taxon>Magnoliopsida</taxon>
        <taxon>eudicotyledons</taxon>
        <taxon>Gunneridae</taxon>
        <taxon>Pentapetalae</taxon>
        <taxon>rosids</taxon>
        <taxon>malvids</taxon>
        <taxon>Myrtales</taxon>
        <taxon>Lythraceae</taxon>
        <taxon>Punica</taxon>
    </lineage>
</organism>
<reference evidence="1 2" key="1">
    <citation type="submission" date="2017-11" db="EMBL/GenBank/DDBJ databases">
        <title>De-novo sequencing of pomegranate (Punica granatum L.) genome.</title>
        <authorList>
            <person name="Akparov Z."/>
            <person name="Amiraslanov A."/>
            <person name="Hajiyeva S."/>
            <person name="Abbasov M."/>
            <person name="Kaur K."/>
            <person name="Hamwieh A."/>
            <person name="Solovyev V."/>
            <person name="Salamov A."/>
            <person name="Braich B."/>
            <person name="Kosarev P."/>
            <person name="Mahmoud A."/>
            <person name="Hajiyev E."/>
            <person name="Babayeva S."/>
            <person name="Izzatullayeva V."/>
            <person name="Mammadov A."/>
            <person name="Mammadov A."/>
            <person name="Sharifova S."/>
            <person name="Ojaghi J."/>
            <person name="Eynullazada K."/>
            <person name="Bayramov B."/>
            <person name="Abdulazimova A."/>
            <person name="Shahmuradov I."/>
        </authorList>
    </citation>
    <scope>NUCLEOTIDE SEQUENCE [LARGE SCALE GENOMIC DNA]</scope>
    <source>
        <strain evidence="2">cv. AG2017</strain>
        <tissue evidence="1">Leaf</tissue>
    </source>
</reference>
<comment type="caution">
    <text evidence="1">The sequence shown here is derived from an EMBL/GenBank/DDBJ whole genome shotgun (WGS) entry which is preliminary data.</text>
</comment>
<dbReference type="AlphaFoldDB" id="A0A2I0JC64"/>
<proteinExistence type="predicted"/>
<dbReference type="Proteomes" id="UP000233551">
    <property type="component" value="Unassembled WGS sequence"/>
</dbReference>
<dbReference type="EMBL" id="PGOL01001825">
    <property type="protein sequence ID" value="PKI53848.1"/>
    <property type="molecule type" value="Genomic_DNA"/>
</dbReference>
<gene>
    <name evidence="1" type="ORF">CRG98_025743</name>
</gene>